<reference evidence="2 3" key="1">
    <citation type="submission" date="2024-10" db="EMBL/GenBank/DDBJ databases">
        <title>The Natural Products Discovery Center: Release of the First 8490 Sequenced Strains for Exploring Actinobacteria Biosynthetic Diversity.</title>
        <authorList>
            <person name="Kalkreuter E."/>
            <person name="Kautsar S.A."/>
            <person name="Yang D."/>
            <person name="Bader C.D."/>
            <person name="Teijaro C.N."/>
            <person name="Fluegel L."/>
            <person name="Davis C.M."/>
            <person name="Simpson J.R."/>
            <person name="Lauterbach L."/>
            <person name="Steele A.D."/>
            <person name="Gui C."/>
            <person name="Meng S."/>
            <person name="Li G."/>
            <person name="Viehrig K."/>
            <person name="Ye F."/>
            <person name="Su P."/>
            <person name="Kiefer A.F."/>
            <person name="Nichols A."/>
            <person name="Cepeda A.J."/>
            <person name="Yan W."/>
            <person name="Fan B."/>
            <person name="Jiang Y."/>
            <person name="Adhikari A."/>
            <person name="Zheng C.-J."/>
            <person name="Schuster L."/>
            <person name="Cowan T.M."/>
            <person name="Smanski M.J."/>
            <person name="Chevrette M.G."/>
            <person name="De Carvalho L.P.S."/>
            <person name="Shen B."/>
        </authorList>
    </citation>
    <scope>NUCLEOTIDE SEQUENCE [LARGE SCALE GENOMIC DNA]</scope>
    <source>
        <strain evidence="2 3">NPDC002593</strain>
    </source>
</reference>
<keyword evidence="3" id="KW-1185">Reference proteome</keyword>
<name>A0ABW6SEZ2_9NOCA</name>
<proteinExistence type="predicted"/>
<comment type="caution">
    <text evidence="2">The sequence shown here is derived from an EMBL/GenBank/DDBJ whole genome shotgun (WGS) entry which is preliminary data.</text>
</comment>
<evidence type="ECO:0000313" key="2">
    <source>
        <dbReference type="EMBL" id="MFF3573711.1"/>
    </source>
</evidence>
<evidence type="ECO:0000256" key="1">
    <source>
        <dbReference type="SAM" id="MobiDB-lite"/>
    </source>
</evidence>
<protein>
    <submittedName>
        <fullName evidence="2">Uncharacterized protein</fullName>
    </submittedName>
</protein>
<organism evidence="2 3">
    <name type="scientific">Nocardia jiangxiensis</name>
    <dbReference type="NCBI Taxonomy" id="282685"/>
    <lineage>
        <taxon>Bacteria</taxon>
        <taxon>Bacillati</taxon>
        <taxon>Actinomycetota</taxon>
        <taxon>Actinomycetes</taxon>
        <taxon>Mycobacteriales</taxon>
        <taxon>Nocardiaceae</taxon>
        <taxon>Nocardia</taxon>
    </lineage>
</organism>
<evidence type="ECO:0000313" key="3">
    <source>
        <dbReference type="Proteomes" id="UP001601992"/>
    </source>
</evidence>
<sequence>MRPPEGLDPHATSHPTASFLQRIRLSGRAPESILRDYIYLSGWEGTPFTDVYQRLRNNSSWRTHTLPTSHNVLKDAPEEYLKLLLDIADRTMAARTGATPPTTSPPRAVQDPAPGSDSAHRNVD</sequence>
<dbReference type="Proteomes" id="UP001601992">
    <property type="component" value="Unassembled WGS sequence"/>
</dbReference>
<dbReference type="EMBL" id="JBIAQY010000021">
    <property type="protein sequence ID" value="MFF3573711.1"/>
    <property type="molecule type" value="Genomic_DNA"/>
</dbReference>
<gene>
    <name evidence="2" type="ORF">ACFYXQ_38735</name>
</gene>
<feature type="region of interest" description="Disordered" evidence="1">
    <location>
        <begin position="92"/>
        <end position="124"/>
    </location>
</feature>
<dbReference type="RefSeq" id="WP_387406503.1">
    <property type="nucleotide sequence ID" value="NZ_JBIAQY010000021.1"/>
</dbReference>
<accession>A0ABW6SEZ2</accession>